<dbReference type="PANTHER" id="PTHR14281:SF0">
    <property type="entry name" value="KINETOCHORE PROTEIN SPC25"/>
    <property type="match status" value="1"/>
</dbReference>
<keyword evidence="12" id="KW-1185">Reference proteome</keyword>
<keyword evidence="5 9" id="KW-0498">Mitosis</keyword>
<comment type="subcellular location">
    <subcellularLocation>
        <location evidence="1">Chromosome</location>
        <location evidence="1">Centromere</location>
    </subcellularLocation>
    <subcellularLocation>
        <location evidence="9">Nucleus</location>
    </subcellularLocation>
    <subcellularLocation>
        <location evidence="9">Chromosome</location>
        <location evidence="9">Centromere</location>
        <location evidence="9">Kinetochore</location>
    </subcellularLocation>
</comment>
<keyword evidence="9" id="KW-0539">Nucleus</keyword>
<dbReference type="FunFam" id="3.30.457.50:FF:000001">
    <property type="entry name" value="Probable kinetochore protein spc25"/>
    <property type="match status" value="1"/>
</dbReference>
<comment type="subunit">
    <text evidence="9">Component of the NDC80 complex.</text>
</comment>
<keyword evidence="7 9" id="KW-0131">Cell cycle</keyword>
<proteinExistence type="inferred from homology"/>
<evidence type="ECO:0000256" key="1">
    <source>
        <dbReference type="ARBA" id="ARBA00004584"/>
    </source>
</evidence>
<keyword evidence="4 9" id="KW-0132">Cell division</keyword>
<evidence type="ECO:0000256" key="7">
    <source>
        <dbReference type="ARBA" id="ARBA00023306"/>
    </source>
</evidence>
<dbReference type="Pfam" id="PF08234">
    <property type="entry name" value="Spindle_Spc25"/>
    <property type="match status" value="1"/>
</dbReference>
<evidence type="ECO:0000256" key="3">
    <source>
        <dbReference type="ARBA" id="ARBA00022454"/>
    </source>
</evidence>
<dbReference type="CDD" id="cd23784">
    <property type="entry name" value="RWD_Spc25"/>
    <property type="match status" value="1"/>
</dbReference>
<comment type="similarity">
    <text evidence="2 9">Belongs to the SPC25 family.</text>
</comment>
<keyword evidence="6" id="KW-0175">Coiled coil</keyword>
<dbReference type="EMBL" id="JAAMPC010000015">
    <property type="protein sequence ID" value="KAG2257484.1"/>
    <property type="molecule type" value="Genomic_DNA"/>
</dbReference>
<organism evidence="11 12">
    <name type="scientific">Brassica carinata</name>
    <name type="common">Ethiopian mustard</name>
    <name type="synonym">Abyssinian cabbage</name>
    <dbReference type="NCBI Taxonomy" id="52824"/>
    <lineage>
        <taxon>Eukaryota</taxon>
        <taxon>Viridiplantae</taxon>
        <taxon>Streptophyta</taxon>
        <taxon>Embryophyta</taxon>
        <taxon>Tracheophyta</taxon>
        <taxon>Spermatophyta</taxon>
        <taxon>Magnoliopsida</taxon>
        <taxon>eudicotyledons</taxon>
        <taxon>Gunneridae</taxon>
        <taxon>Pentapetalae</taxon>
        <taxon>rosids</taxon>
        <taxon>malvids</taxon>
        <taxon>Brassicales</taxon>
        <taxon>Brassicaceae</taxon>
        <taxon>Brassiceae</taxon>
        <taxon>Brassica</taxon>
    </lineage>
</organism>
<keyword evidence="9" id="KW-0995">Kinetochore</keyword>
<dbReference type="InterPro" id="IPR045143">
    <property type="entry name" value="Spc25"/>
</dbReference>
<dbReference type="GO" id="GO:0007059">
    <property type="term" value="P:chromosome segregation"/>
    <property type="evidence" value="ECO:0007669"/>
    <property type="project" value="InterPro"/>
</dbReference>
<dbReference type="PANTHER" id="PTHR14281">
    <property type="entry name" value="KINETOCHORE PROTEIN SPC25-RELATED"/>
    <property type="match status" value="1"/>
</dbReference>
<evidence type="ECO:0000256" key="5">
    <source>
        <dbReference type="ARBA" id="ARBA00022776"/>
    </source>
</evidence>
<keyword evidence="8 9" id="KW-0137">Centromere</keyword>
<evidence type="ECO:0000256" key="4">
    <source>
        <dbReference type="ARBA" id="ARBA00022618"/>
    </source>
</evidence>
<feature type="domain" description="Chromosome segregation protein Spc25 C-terminal" evidence="10">
    <location>
        <begin position="123"/>
        <end position="188"/>
    </location>
</feature>
<dbReference type="Gene3D" id="3.30.457.50">
    <property type="entry name" value="Chromosome segregation protein Spc25"/>
    <property type="match status" value="1"/>
</dbReference>
<reference evidence="11 12" key="1">
    <citation type="submission" date="2020-02" db="EMBL/GenBank/DDBJ databases">
        <authorList>
            <person name="Ma Q."/>
            <person name="Huang Y."/>
            <person name="Song X."/>
            <person name="Pei D."/>
        </authorList>
    </citation>
    <scope>NUCLEOTIDE SEQUENCE [LARGE SCALE GENOMIC DNA]</scope>
    <source>
        <strain evidence="11">Sxm20200214</strain>
        <tissue evidence="11">Leaf</tissue>
    </source>
</reference>
<evidence type="ECO:0000256" key="8">
    <source>
        <dbReference type="ARBA" id="ARBA00023328"/>
    </source>
</evidence>
<comment type="caution">
    <text evidence="11">The sequence shown here is derived from an EMBL/GenBank/DDBJ whole genome shotgun (WGS) entry which is preliminary data.</text>
</comment>
<evidence type="ECO:0000256" key="6">
    <source>
        <dbReference type="ARBA" id="ARBA00023054"/>
    </source>
</evidence>
<protein>
    <recommendedName>
        <fullName evidence="9">Kinetochore protein SPC25</fullName>
    </recommendedName>
</protein>
<accession>A0A8X7PXR9</accession>
<evidence type="ECO:0000313" key="11">
    <source>
        <dbReference type="EMBL" id="KAG2257484.1"/>
    </source>
</evidence>
<name>A0A8X7PXR9_BRACI</name>
<dbReference type="Proteomes" id="UP000886595">
    <property type="component" value="Unassembled WGS sequence"/>
</dbReference>
<gene>
    <name evidence="11" type="ORF">Bca52824_076778</name>
</gene>
<comment type="function">
    <text evidence="9">Acts as a component of the essential kinetochore-associated NDC80 complex, which is required for chromosome segregation and spindle checkpoint activity.</text>
</comment>
<sequence length="201" mass="23170">MAGYRISKILSLVELANMKSNLREAEDELVKCWQVLSFTSIKPYCLNFELQAHTRLYKVVIFKNIPSLFHSHFSLKDQANIFLLRSSNKDFAVSKDTAGNVTEDNIKDAISWYKQALGFHVEAGHGVKFTFTNIDAERPTREFSFTVHYGNDIYTLVDCNSQLDDLVQELNKTNDHFGFVRQMRDKFQKATLSGKYTDYDS</sequence>
<dbReference type="GO" id="GO:0031262">
    <property type="term" value="C:Ndc80 complex"/>
    <property type="evidence" value="ECO:0007669"/>
    <property type="project" value="InterPro"/>
</dbReference>
<evidence type="ECO:0000259" key="10">
    <source>
        <dbReference type="Pfam" id="PF08234"/>
    </source>
</evidence>
<dbReference type="InterPro" id="IPR013255">
    <property type="entry name" value="Spc25_C"/>
</dbReference>
<evidence type="ECO:0000256" key="9">
    <source>
        <dbReference type="RuleBase" id="RU367150"/>
    </source>
</evidence>
<dbReference type="AlphaFoldDB" id="A0A8X7PXR9"/>
<evidence type="ECO:0000256" key="2">
    <source>
        <dbReference type="ARBA" id="ARBA00006379"/>
    </source>
</evidence>
<dbReference type="GO" id="GO:0051301">
    <property type="term" value="P:cell division"/>
    <property type="evidence" value="ECO:0007669"/>
    <property type="project" value="UniProtKB-UniRule"/>
</dbReference>
<evidence type="ECO:0000313" key="12">
    <source>
        <dbReference type="Proteomes" id="UP000886595"/>
    </source>
</evidence>
<keyword evidence="3 9" id="KW-0158">Chromosome</keyword>
<dbReference type="GO" id="GO:0005634">
    <property type="term" value="C:nucleus"/>
    <property type="evidence" value="ECO:0007669"/>
    <property type="project" value="UniProtKB-SubCell"/>
</dbReference>
<dbReference type="OrthoDB" id="6353017at2759"/>